<reference evidence="2" key="1">
    <citation type="submission" date="2021-07" db="EMBL/GenBank/DDBJ databases">
        <authorList>
            <person name="Branca A.L. A."/>
        </authorList>
    </citation>
    <scope>NUCLEOTIDE SEQUENCE</scope>
</reference>
<dbReference type="OrthoDB" id="5399555at2759"/>
<gene>
    <name evidence="2" type="ORF">PNAL_LOCUS417</name>
</gene>
<organism evidence="2 3">
    <name type="scientific">Penicillium nalgiovense</name>
    <dbReference type="NCBI Taxonomy" id="60175"/>
    <lineage>
        <taxon>Eukaryota</taxon>
        <taxon>Fungi</taxon>
        <taxon>Dikarya</taxon>
        <taxon>Ascomycota</taxon>
        <taxon>Pezizomycotina</taxon>
        <taxon>Eurotiomycetes</taxon>
        <taxon>Eurotiomycetidae</taxon>
        <taxon>Eurotiales</taxon>
        <taxon>Aspergillaceae</taxon>
        <taxon>Penicillium</taxon>
    </lineage>
</organism>
<sequence length="148" mass="16754">MAPIPGIIREAARFDIQHGIDWTYYGPYTKITTTDTHTSYSNLADLSHEFHEWPLPVVIASILSAIIVVGIIAHFCFCGRHRYPRQTASPSPEDKMKTEDVEYPDTVEEPRSGMLRHTYFLLCARLMIIDGWMCFILACHAAITLGVV</sequence>
<evidence type="ECO:0000256" key="1">
    <source>
        <dbReference type="SAM" id="Phobius"/>
    </source>
</evidence>
<dbReference type="AlphaFoldDB" id="A0A9W4MJ95"/>
<keyword evidence="1" id="KW-0812">Transmembrane</keyword>
<name>A0A9W4MJ95_PENNA</name>
<keyword evidence="1" id="KW-1133">Transmembrane helix</keyword>
<dbReference type="EMBL" id="CAJVNV010000011">
    <property type="protein sequence ID" value="CAG7948417.1"/>
    <property type="molecule type" value="Genomic_DNA"/>
</dbReference>
<dbReference type="Proteomes" id="UP001153461">
    <property type="component" value="Unassembled WGS sequence"/>
</dbReference>
<feature type="transmembrane region" description="Helical" evidence="1">
    <location>
        <begin position="119"/>
        <end position="143"/>
    </location>
</feature>
<evidence type="ECO:0000313" key="3">
    <source>
        <dbReference type="Proteomes" id="UP001153461"/>
    </source>
</evidence>
<protein>
    <submittedName>
        <fullName evidence="2">Uncharacterized protein</fullName>
    </submittedName>
</protein>
<proteinExistence type="predicted"/>
<comment type="caution">
    <text evidence="2">The sequence shown here is derived from an EMBL/GenBank/DDBJ whole genome shotgun (WGS) entry which is preliminary data.</text>
</comment>
<keyword evidence="1" id="KW-0472">Membrane</keyword>
<evidence type="ECO:0000313" key="2">
    <source>
        <dbReference type="EMBL" id="CAG7948417.1"/>
    </source>
</evidence>
<accession>A0A9W4MJ95</accession>
<feature type="transmembrane region" description="Helical" evidence="1">
    <location>
        <begin position="53"/>
        <end position="77"/>
    </location>
</feature>